<accession>A0A815QVL9</accession>
<evidence type="ECO:0000256" key="1">
    <source>
        <dbReference type="SAM" id="MobiDB-lite"/>
    </source>
</evidence>
<feature type="region of interest" description="Disordered" evidence="1">
    <location>
        <begin position="588"/>
        <end position="613"/>
    </location>
</feature>
<evidence type="ECO:0000313" key="4">
    <source>
        <dbReference type="Proteomes" id="UP000663828"/>
    </source>
</evidence>
<protein>
    <submittedName>
        <fullName evidence="2">Uncharacterized protein</fullName>
    </submittedName>
</protein>
<sequence length="807" mass="96870">MEENLHTNENERREISAENLSNITLKPENNLNDYCFILLDVQLKNQDCQLLLEDLRKITNENILAFDNIDSIHQSSQMNSNAKIFLILSGSLGQICKTQLIEIVNIQFLYIFCRDSIKHTEWSRDLPKIRGVFNDKHQLFITISRDVKEFARRWKFDNESSFLKASSYDTRWYHLFINTLLYLPCTENDRKAMFNECRSYYQKNAGMLNKIDRLEREYTPERAIYYYTDDNFLYRILNSALRTHNMDIISKFYPFIQDLNQQLYERYRKYCFYLKCENINLSPVRIVYRGQYLSPLELEQLRDLCRSRRSHVLLSMFGSATLDPDIAMNFIPSDHSQNISCFFQILIPDYYYNCNKISTLAYPFQMLLDVSNLSAMPEEQEVLFSVMSRFRVDYVGDSAAERPWIPIILEFCCDDQEFDPHWHQIRGIVSRESDEMKQELFELVKKYQNKTINWDVWWQQLADQCGARRRDSIELRKNDFEKNSEWKKLSDHERADLVFNEIKYGKPTRVIALYEFFFQNMNLSQLNTDKLIEVFRCAGDAYAKCGCFQKNASESYEKALEFAENHSYDKIISELRNQIQKLSFDQQPIRSKRRKQIPRNETKNSPSDQNSSIQTSQYETEHLQWFIFWQWYKILPNIDENKKCKVRLEYLRYFLKRKEEWLDSSDLRIFFNLPFQRNQNIELPENIYPFFYSSIRSYFHGNTILFKNRLLNKWFYEKFINDWLTLNDLKRIITVNSFKEHDIVTSILILLERILQKLSLIITVLTFIIIVSSTNDTYHLNIDVNQIRFQTDACIHPKRLVFFDIKD</sequence>
<dbReference type="Proteomes" id="UP000663828">
    <property type="component" value="Unassembled WGS sequence"/>
</dbReference>
<comment type="caution">
    <text evidence="2">The sequence shown here is derived from an EMBL/GenBank/DDBJ whole genome shotgun (WGS) entry which is preliminary data.</text>
</comment>
<gene>
    <name evidence="3" type="ORF">EDS130_LOCUS44784</name>
    <name evidence="2" type="ORF">XAT740_LOCUS37783</name>
</gene>
<organism evidence="2 4">
    <name type="scientific">Adineta ricciae</name>
    <name type="common">Rotifer</name>
    <dbReference type="NCBI Taxonomy" id="249248"/>
    <lineage>
        <taxon>Eukaryota</taxon>
        <taxon>Metazoa</taxon>
        <taxon>Spiralia</taxon>
        <taxon>Gnathifera</taxon>
        <taxon>Rotifera</taxon>
        <taxon>Eurotatoria</taxon>
        <taxon>Bdelloidea</taxon>
        <taxon>Adinetida</taxon>
        <taxon>Adinetidae</taxon>
        <taxon>Adineta</taxon>
    </lineage>
</organism>
<dbReference type="EMBL" id="CAJNOJ010000921">
    <property type="protein sequence ID" value="CAF1533779.1"/>
    <property type="molecule type" value="Genomic_DNA"/>
</dbReference>
<feature type="compositionally biased region" description="Polar residues" evidence="1">
    <location>
        <begin position="603"/>
        <end position="613"/>
    </location>
</feature>
<keyword evidence="4" id="KW-1185">Reference proteome</keyword>
<dbReference type="EMBL" id="CAJNOR010004006">
    <property type="protein sequence ID" value="CAF1467529.1"/>
    <property type="molecule type" value="Genomic_DNA"/>
</dbReference>
<evidence type="ECO:0000313" key="2">
    <source>
        <dbReference type="EMBL" id="CAF1467529.1"/>
    </source>
</evidence>
<dbReference type="Proteomes" id="UP000663852">
    <property type="component" value="Unassembled WGS sequence"/>
</dbReference>
<evidence type="ECO:0000313" key="3">
    <source>
        <dbReference type="EMBL" id="CAF1533779.1"/>
    </source>
</evidence>
<proteinExistence type="predicted"/>
<dbReference type="AlphaFoldDB" id="A0A815QVL9"/>
<reference evidence="2" key="1">
    <citation type="submission" date="2021-02" db="EMBL/GenBank/DDBJ databases">
        <authorList>
            <person name="Nowell W R."/>
        </authorList>
    </citation>
    <scope>NUCLEOTIDE SEQUENCE</scope>
</reference>
<dbReference type="SUPFAM" id="SSF56399">
    <property type="entry name" value="ADP-ribosylation"/>
    <property type="match status" value="1"/>
</dbReference>
<dbReference type="Gene3D" id="3.90.176.10">
    <property type="entry name" value="Toxin ADP-ribosyltransferase, Chain A, domain 1"/>
    <property type="match status" value="1"/>
</dbReference>
<name>A0A815QVL9_ADIRI</name>
<dbReference type="OrthoDB" id="10015135at2759"/>